<dbReference type="AlphaFoldDB" id="A0A1G2BJX2"/>
<organism evidence="1 2">
    <name type="scientific">Candidatus Komeilibacteria bacterium RIFCSPHIGHO2_01_FULL_52_14</name>
    <dbReference type="NCBI Taxonomy" id="1798549"/>
    <lineage>
        <taxon>Bacteria</taxon>
        <taxon>Candidatus Komeiliibacteriota</taxon>
    </lineage>
</organism>
<comment type="caution">
    <text evidence="1">The sequence shown here is derived from an EMBL/GenBank/DDBJ whole genome shotgun (WGS) entry which is preliminary data.</text>
</comment>
<proteinExistence type="predicted"/>
<dbReference type="EMBL" id="MHKK01000052">
    <property type="protein sequence ID" value="OGY88829.1"/>
    <property type="molecule type" value="Genomic_DNA"/>
</dbReference>
<sequence length="86" mass="10106">MDRINAVLRGKKLEPVKKPKPVEVWQDLAAQIYQELKGVDTEKASVFMLCKEDYAGAYAAFRECKERSKNILYWFKIMYKGKRKES</sequence>
<dbReference type="Proteomes" id="UP000177817">
    <property type="component" value="Unassembled WGS sequence"/>
</dbReference>
<gene>
    <name evidence="1" type="ORF">A2677_02360</name>
</gene>
<accession>A0A1G2BJX2</accession>
<name>A0A1G2BJX2_9BACT</name>
<evidence type="ECO:0000313" key="1">
    <source>
        <dbReference type="EMBL" id="OGY88829.1"/>
    </source>
</evidence>
<protein>
    <submittedName>
        <fullName evidence="1">Uncharacterized protein</fullName>
    </submittedName>
</protein>
<evidence type="ECO:0000313" key="2">
    <source>
        <dbReference type="Proteomes" id="UP000177817"/>
    </source>
</evidence>
<reference evidence="1 2" key="1">
    <citation type="journal article" date="2016" name="Nat. Commun.">
        <title>Thousands of microbial genomes shed light on interconnected biogeochemical processes in an aquifer system.</title>
        <authorList>
            <person name="Anantharaman K."/>
            <person name="Brown C.T."/>
            <person name="Hug L.A."/>
            <person name="Sharon I."/>
            <person name="Castelle C.J."/>
            <person name="Probst A.J."/>
            <person name="Thomas B.C."/>
            <person name="Singh A."/>
            <person name="Wilkins M.J."/>
            <person name="Karaoz U."/>
            <person name="Brodie E.L."/>
            <person name="Williams K.H."/>
            <person name="Hubbard S.S."/>
            <person name="Banfield J.F."/>
        </authorList>
    </citation>
    <scope>NUCLEOTIDE SEQUENCE [LARGE SCALE GENOMIC DNA]</scope>
</reference>